<gene>
    <name evidence="2" type="ORF">IEO21_08829</name>
</gene>
<dbReference type="Proteomes" id="UP000639403">
    <property type="component" value="Unassembled WGS sequence"/>
</dbReference>
<dbReference type="EMBL" id="JADOXO010000349">
    <property type="protein sequence ID" value="KAF9806039.1"/>
    <property type="molecule type" value="Genomic_DNA"/>
</dbReference>
<dbReference type="AlphaFoldDB" id="A0A8H7NVQ7"/>
<evidence type="ECO:0000313" key="3">
    <source>
        <dbReference type="Proteomes" id="UP000639403"/>
    </source>
</evidence>
<feature type="signal peptide" evidence="1">
    <location>
        <begin position="1"/>
        <end position="23"/>
    </location>
</feature>
<reference evidence="2" key="1">
    <citation type="submission" date="2020-11" db="EMBL/GenBank/DDBJ databases">
        <authorList>
            <person name="Koelle M."/>
            <person name="Horta M.A.C."/>
            <person name="Nowrousian M."/>
            <person name="Ohm R.A."/>
            <person name="Benz P."/>
            <person name="Pilgard A."/>
        </authorList>
    </citation>
    <scope>NUCLEOTIDE SEQUENCE</scope>
    <source>
        <strain evidence="2">FPRL280</strain>
    </source>
</reference>
<keyword evidence="1" id="KW-0732">Signal</keyword>
<organism evidence="2 3">
    <name type="scientific">Rhodonia placenta</name>
    <dbReference type="NCBI Taxonomy" id="104341"/>
    <lineage>
        <taxon>Eukaryota</taxon>
        <taxon>Fungi</taxon>
        <taxon>Dikarya</taxon>
        <taxon>Basidiomycota</taxon>
        <taxon>Agaricomycotina</taxon>
        <taxon>Agaricomycetes</taxon>
        <taxon>Polyporales</taxon>
        <taxon>Adustoporiaceae</taxon>
        <taxon>Rhodonia</taxon>
    </lineage>
</organism>
<proteinExistence type="predicted"/>
<accession>A0A8H7NVQ7</accession>
<comment type="caution">
    <text evidence="2">The sequence shown here is derived from an EMBL/GenBank/DDBJ whole genome shotgun (WGS) entry which is preliminary data.</text>
</comment>
<evidence type="ECO:0000256" key="1">
    <source>
        <dbReference type="SAM" id="SignalP"/>
    </source>
</evidence>
<reference evidence="2" key="2">
    <citation type="journal article" name="Front. Microbiol.">
        <title>Degradative Capacity of Two Strains of Rhodonia placenta: From Phenotype to Genotype.</title>
        <authorList>
            <person name="Kolle M."/>
            <person name="Horta M.A.C."/>
            <person name="Nowrousian M."/>
            <person name="Ohm R.A."/>
            <person name="Benz J.P."/>
            <person name="Pilgard A."/>
        </authorList>
    </citation>
    <scope>NUCLEOTIDE SEQUENCE</scope>
    <source>
        <strain evidence="2">FPRL280</strain>
    </source>
</reference>
<sequence>MQLRAFILVALSGVLLPAANVAANPTVHLASAFAPTQADTAALQARGACDGATEIDIKFDVNLDGETFAKCNNVNYQTWKASTTPGDFAWCRTEWTKCSGTHSSGVCNRANVFCEAARQYCSTLKGDFICY</sequence>
<name>A0A8H7NVQ7_9APHY</name>
<feature type="chain" id="PRO_5034873435" evidence="1">
    <location>
        <begin position="24"/>
        <end position="131"/>
    </location>
</feature>
<evidence type="ECO:0000313" key="2">
    <source>
        <dbReference type="EMBL" id="KAF9806039.1"/>
    </source>
</evidence>
<protein>
    <submittedName>
        <fullName evidence="2">Uncharacterized protein</fullName>
    </submittedName>
</protein>